<evidence type="ECO:0000313" key="9">
    <source>
        <dbReference type="RefSeq" id="XP_048137968.1"/>
    </source>
</evidence>
<keyword evidence="8" id="KW-1185">Reference proteome</keyword>
<dbReference type="PRINTS" id="PR00094">
    <property type="entry name" value="ADENYLTKNASE"/>
</dbReference>
<dbReference type="RefSeq" id="XP_048137968.1">
    <property type="nucleotide sequence ID" value="XM_048282011.1"/>
</dbReference>
<dbReference type="PANTHER" id="PTHR23359">
    <property type="entry name" value="NUCLEOTIDE KINASE"/>
    <property type="match status" value="1"/>
</dbReference>
<gene>
    <name evidence="9" type="primary">LOC115728806</name>
</gene>
<keyword evidence="3 7" id="KW-0808">Transferase</keyword>
<dbReference type="Pfam" id="PF00406">
    <property type="entry name" value="ADK"/>
    <property type="match status" value="1"/>
</dbReference>
<evidence type="ECO:0000256" key="3">
    <source>
        <dbReference type="ARBA" id="ARBA00022679"/>
    </source>
</evidence>
<dbReference type="Gene3D" id="3.40.50.300">
    <property type="entry name" value="P-loop containing nucleotide triphosphate hydrolases"/>
    <property type="match status" value="1"/>
</dbReference>
<name>A0ABM3HMY6_9MYRT</name>
<protein>
    <recommendedName>
        <fullName evidence="2">adenylate kinase</fullName>
        <ecNumber evidence="2">2.7.4.3</ecNumber>
    </recommendedName>
    <alternativeName>
        <fullName evidence="6">ATP:AMP phosphotransferase</fullName>
    </alternativeName>
</protein>
<evidence type="ECO:0000256" key="1">
    <source>
        <dbReference type="ARBA" id="ARBA00007220"/>
    </source>
</evidence>
<accession>A0ABM3HMY6</accession>
<proteinExistence type="inferred from homology"/>
<keyword evidence="4" id="KW-0547">Nucleotide-binding</keyword>
<dbReference type="InterPro" id="IPR027417">
    <property type="entry name" value="P-loop_NTPase"/>
</dbReference>
<keyword evidence="5 7" id="KW-0418">Kinase</keyword>
<evidence type="ECO:0000313" key="8">
    <source>
        <dbReference type="Proteomes" id="UP000827889"/>
    </source>
</evidence>
<sequence length="173" mass="19498">MIQNMIKEGKIVPAEVSIKLLPKATQESGNDKFLIDGFPLNEESHAAFEAVTKIEPEFALFFDCPVEEMEKHLLSRSQGGEDDNVEAIRKRFEAFLGSSLPVIEHYHSRGNVRKVRKFLNVLKPSVEALLAVKVTERNETMGAWIIFTSLLNAVCSCCPFNTLYRTNTCNYVS</sequence>
<evidence type="ECO:0000256" key="2">
    <source>
        <dbReference type="ARBA" id="ARBA00012955"/>
    </source>
</evidence>
<dbReference type="InterPro" id="IPR000850">
    <property type="entry name" value="Adenylat/UMP-CMP_kin"/>
</dbReference>
<evidence type="ECO:0000256" key="5">
    <source>
        <dbReference type="ARBA" id="ARBA00022777"/>
    </source>
</evidence>
<evidence type="ECO:0000256" key="4">
    <source>
        <dbReference type="ARBA" id="ARBA00022741"/>
    </source>
</evidence>
<reference evidence="9" key="1">
    <citation type="submission" date="2025-08" db="UniProtKB">
        <authorList>
            <consortium name="RefSeq"/>
        </authorList>
    </citation>
    <scope>IDENTIFICATION</scope>
    <source>
        <tissue evidence="9">Leaf</tissue>
    </source>
</reference>
<dbReference type="EC" id="2.7.4.3" evidence="2"/>
<evidence type="ECO:0000256" key="7">
    <source>
        <dbReference type="RuleBase" id="RU003330"/>
    </source>
</evidence>
<dbReference type="Proteomes" id="UP000827889">
    <property type="component" value="Chromosome 7"/>
</dbReference>
<organism evidence="8 9">
    <name type="scientific">Rhodamnia argentea</name>
    <dbReference type="NCBI Taxonomy" id="178133"/>
    <lineage>
        <taxon>Eukaryota</taxon>
        <taxon>Viridiplantae</taxon>
        <taxon>Streptophyta</taxon>
        <taxon>Embryophyta</taxon>
        <taxon>Tracheophyta</taxon>
        <taxon>Spermatophyta</taxon>
        <taxon>Magnoliopsida</taxon>
        <taxon>eudicotyledons</taxon>
        <taxon>Gunneridae</taxon>
        <taxon>Pentapetalae</taxon>
        <taxon>rosids</taxon>
        <taxon>malvids</taxon>
        <taxon>Myrtales</taxon>
        <taxon>Myrtaceae</taxon>
        <taxon>Myrtoideae</taxon>
        <taxon>Myrteae</taxon>
        <taxon>Australasian group</taxon>
        <taxon>Rhodamnia</taxon>
    </lineage>
</organism>
<dbReference type="SUPFAM" id="SSF52540">
    <property type="entry name" value="P-loop containing nucleoside triphosphate hydrolases"/>
    <property type="match status" value="1"/>
</dbReference>
<dbReference type="GeneID" id="115728806"/>
<evidence type="ECO:0000256" key="6">
    <source>
        <dbReference type="ARBA" id="ARBA00031517"/>
    </source>
</evidence>
<comment type="similarity">
    <text evidence="1 7">Belongs to the adenylate kinase family.</text>
</comment>